<dbReference type="AlphaFoldDB" id="A0A165GTX3"/>
<proteinExistence type="predicted"/>
<sequence>MSQQHLDPNRFASGAEVASVQARADLEKAEVELAERRNEHAQNALQEARDRLAEAERVFHMQQDEFNAASTYAESARELLDASIVRLGVVRAPLHPIRKTPIEVLSLIFELCVQRDTMAPAKLAELPTSSFVARQRQPFHLAGTCRLWRRAALATPLLWTDIKLRLDDATPKTLETWQTYLSTMLSRSSSAPLHIYISRCRVPQRMDESLIQSVVAAIKRCESLCIYVPTVKNNNDKTLLLMSAEMPALRELTLHAGIAFELDDHVEILPHTPLLATITATFPFSLCKYNFPAVTAATLQTCTHDSIAEFLTLAPAASVIYLESLHREEEPQVITEAPNVKTLTVCRNKVDNELFWLARRFSFPELRKLILRGARSASRGRLSYLQGIVGTATAVALGNLILHNIDFDVSIVETLAEVLADLPNLKRLEFRGISFTQHAFKRFCDVLGAPGDEHGMWTCPALLRL</sequence>
<keyword evidence="1" id="KW-0175">Coiled coil</keyword>
<dbReference type="InterPro" id="IPR032675">
    <property type="entry name" value="LRR_dom_sf"/>
</dbReference>
<feature type="non-terminal residue" evidence="2">
    <location>
        <position position="465"/>
    </location>
</feature>
<name>A0A165GTX3_EXIGL</name>
<feature type="coiled-coil region" evidence="1">
    <location>
        <begin position="17"/>
        <end position="65"/>
    </location>
</feature>
<dbReference type="Proteomes" id="UP000077266">
    <property type="component" value="Unassembled WGS sequence"/>
</dbReference>
<accession>A0A165GTX3</accession>
<dbReference type="SUPFAM" id="SSF52047">
    <property type="entry name" value="RNI-like"/>
    <property type="match status" value="1"/>
</dbReference>
<evidence type="ECO:0000313" key="2">
    <source>
        <dbReference type="EMBL" id="KZV91005.1"/>
    </source>
</evidence>
<keyword evidence="3" id="KW-1185">Reference proteome</keyword>
<gene>
    <name evidence="2" type="ORF">EXIGLDRAFT_770276</name>
</gene>
<dbReference type="Gene3D" id="3.80.10.10">
    <property type="entry name" value="Ribonuclease Inhibitor"/>
    <property type="match status" value="1"/>
</dbReference>
<reference evidence="2 3" key="1">
    <citation type="journal article" date="2016" name="Mol. Biol. Evol.">
        <title>Comparative Genomics of Early-Diverging Mushroom-Forming Fungi Provides Insights into the Origins of Lignocellulose Decay Capabilities.</title>
        <authorList>
            <person name="Nagy L.G."/>
            <person name="Riley R."/>
            <person name="Tritt A."/>
            <person name="Adam C."/>
            <person name="Daum C."/>
            <person name="Floudas D."/>
            <person name="Sun H."/>
            <person name="Yadav J.S."/>
            <person name="Pangilinan J."/>
            <person name="Larsson K.H."/>
            <person name="Matsuura K."/>
            <person name="Barry K."/>
            <person name="Labutti K."/>
            <person name="Kuo R."/>
            <person name="Ohm R.A."/>
            <person name="Bhattacharya S.S."/>
            <person name="Shirouzu T."/>
            <person name="Yoshinaga Y."/>
            <person name="Martin F.M."/>
            <person name="Grigoriev I.V."/>
            <person name="Hibbett D.S."/>
        </authorList>
    </citation>
    <scope>NUCLEOTIDE SEQUENCE [LARGE SCALE GENOMIC DNA]</scope>
    <source>
        <strain evidence="2 3">HHB12029</strain>
    </source>
</reference>
<evidence type="ECO:0000256" key="1">
    <source>
        <dbReference type="SAM" id="Coils"/>
    </source>
</evidence>
<evidence type="ECO:0000313" key="3">
    <source>
        <dbReference type="Proteomes" id="UP000077266"/>
    </source>
</evidence>
<dbReference type="STRING" id="1314781.A0A165GTX3"/>
<dbReference type="InParanoid" id="A0A165GTX3"/>
<dbReference type="EMBL" id="KV426036">
    <property type="protein sequence ID" value="KZV91005.1"/>
    <property type="molecule type" value="Genomic_DNA"/>
</dbReference>
<dbReference type="OrthoDB" id="3038759at2759"/>
<organism evidence="2 3">
    <name type="scientific">Exidia glandulosa HHB12029</name>
    <dbReference type="NCBI Taxonomy" id="1314781"/>
    <lineage>
        <taxon>Eukaryota</taxon>
        <taxon>Fungi</taxon>
        <taxon>Dikarya</taxon>
        <taxon>Basidiomycota</taxon>
        <taxon>Agaricomycotina</taxon>
        <taxon>Agaricomycetes</taxon>
        <taxon>Auriculariales</taxon>
        <taxon>Exidiaceae</taxon>
        <taxon>Exidia</taxon>
    </lineage>
</organism>
<protein>
    <submittedName>
        <fullName evidence="2">Uncharacterized protein</fullName>
    </submittedName>
</protein>